<name>A0A2J5HLT8_9EURO</name>
<gene>
    <name evidence="1" type="ORF">BDW42DRAFT_146908</name>
</gene>
<accession>A0A2J5HLT8</accession>
<sequence>MEIASSRTFKNAFDKDIRSVGSFLQRYKYAHVVAQIFVSGRTISVCFSNSSGQSNPPDHTAVYRYPNRITAYPEIRQATEKKGKMSTVLYVHFPLVSIAKSDVPSNQAIYYAAIQDALDRLTTVHVVPLDAPKGGLLLEVVVSSGTDVDAVFAAEERLQEIAWPSSDSGDDDMVDEGYVNVVVPWGKRDPHPRR</sequence>
<proteinExistence type="predicted"/>
<protein>
    <submittedName>
        <fullName evidence="1">Uncharacterized protein</fullName>
    </submittedName>
</protein>
<reference evidence="2" key="1">
    <citation type="submission" date="2017-12" db="EMBL/GenBank/DDBJ databases">
        <authorList>
            <consortium name="DOE Joint Genome Institute"/>
            <person name="Mondo S.J."/>
            <person name="Kjaerbolling I."/>
            <person name="Vesth T.C."/>
            <person name="Frisvad J.C."/>
            <person name="Nybo J.L."/>
            <person name="Theobald S."/>
            <person name="Kuo A."/>
            <person name="Bowyer P."/>
            <person name="Matsuda Y."/>
            <person name="Lyhne E.K."/>
            <person name="Kogle M.E."/>
            <person name="Clum A."/>
            <person name="Lipzen A."/>
            <person name="Salamov A."/>
            <person name="Ngan C.Y."/>
            <person name="Daum C."/>
            <person name="Chiniquy J."/>
            <person name="Barry K."/>
            <person name="LaButti K."/>
            <person name="Haridas S."/>
            <person name="Simmons B.A."/>
            <person name="Magnuson J.K."/>
            <person name="Mortensen U.H."/>
            <person name="Larsen T.O."/>
            <person name="Grigoriev I.V."/>
            <person name="Baker S.E."/>
            <person name="Andersen M.R."/>
            <person name="Nordberg H.P."/>
            <person name="Cantor M.N."/>
            <person name="Hua S.X."/>
        </authorList>
    </citation>
    <scope>NUCLEOTIDE SEQUENCE [LARGE SCALE GENOMIC DNA]</scope>
    <source>
        <strain evidence="2">IBT 19404</strain>
    </source>
</reference>
<evidence type="ECO:0000313" key="2">
    <source>
        <dbReference type="Proteomes" id="UP000235023"/>
    </source>
</evidence>
<dbReference type="EMBL" id="KZ559582">
    <property type="protein sequence ID" value="PLN78120.1"/>
    <property type="molecule type" value="Genomic_DNA"/>
</dbReference>
<organism evidence="1 2">
    <name type="scientific">Aspergillus taichungensis</name>
    <dbReference type="NCBI Taxonomy" id="482145"/>
    <lineage>
        <taxon>Eukaryota</taxon>
        <taxon>Fungi</taxon>
        <taxon>Dikarya</taxon>
        <taxon>Ascomycota</taxon>
        <taxon>Pezizomycotina</taxon>
        <taxon>Eurotiomycetes</taxon>
        <taxon>Eurotiomycetidae</taxon>
        <taxon>Eurotiales</taxon>
        <taxon>Aspergillaceae</taxon>
        <taxon>Aspergillus</taxon>
        <taxon>Aspergillus subgen. Circumdati</taxon>
    </lineage>
</organism>
<dbReference type="OrthoDB" id="4437776at2759"/>
<dbReference type="AlphaFoldDB" id="A0A2J5HLT8"/>
<evidence type="ECO:0000313" key="1">
    <source>
        <dbReference type="EMBL" id="PLN78120.1"/>
    </source>
</evidence>
<keyword evidence="2" id="KW-1185">Reference proteome</keyword>
<dbReference type="Proteomes" id="UP000235023">
    <property type="component" value="Unassembled WGS sequence"/>
</dbReference>